<proteinExistence type="predicted"/>
<protein>
    <recommendedName>
        <fullName evidence="2">HTH cro/C1-type domain-containing protein</fullName>
    </recommendedName>
</protein>
<evidence type="ECO:0000313" key="1">
    <source>
        <dbReference type="EMBL" id="MPL79908.1"/>
    </source>
</evidence>
<sequence>MKINEVPQDGNILEKSGEVRDVCYAVDENGEYKQIISVGWEPKNEAIKFAWSLIEEEAEAIKSNVKAGKLSPLAYHIHKSLMTPEILASYTGFTKREIKRWCKPRHFNKLDKEKLEKIAQVLKMDLEKLVTVD</sequence>
<dbReference type="InterPro" id="IPR010982">
    <property type="entry name" value="Lambda_DNA-bd_dom_sf"/>
</dbReference>
<gene>
    <name evidence="1" type="ORF">SDC9_25795</name>
</gene>
<name>A0A644ULJ0_9ZZZZ</name>
<dbReference type="GO" id="GO:0003677">
    <property type="term" value="F:DNA binding"/>
    <property type="evidence" value="ECO:0007669"/>
    <property type="project" value="InterPro"/>
</dbReference>
<comment type="caution">
    <text evidence="1">The sequence shown here is derived from an EMBL/GenBank/DDBJ whole genome shotgun (WGS) entry which is preliminary data.</text>
</comment>
<reference evidence="1" key="1">
    <citation type="submission" date="2019-08" db="EMBL/GenBank/DDBJ databases">
        <authorList>
            <person name="Kucharzyk K."/>
            <person name="Murdoch R.W."/>
            <person name="Higgins S."/>
            <person name="Loffler F."/>
        </authorList>
    </citation>
    <scope>NUCLEOTIDE SEQUENCE</scope>
</reference>
<organism evidence="1">
    <name type="scientific">bioreactor metagenome</name>
    <dbReference type="NCBI Taxonomy" id="1076179"/>
    <lineage>
        <taxon>unclassified sequences</taxon>
        <taxon>metagenomes</taxon>
        <taxon>ecological metagenomes</taxon>
    </lineage>
</organism>
<dbReference type="EMBL" id="VSSQ01000131">
    <property type="protein sequence ID" value="MPL79908.1"/>
    <property type="molecule type" value="Genomic_DNA"/>
</dbReference>
<dbReference type="AlphaFoldDB" id="A0A644ULJ0"/>
<accession>A0A644ULJ0</accession>
<evidence type="ECO:0008006" key="2">
    <source>
        <dbReference type="Google" id="ProtNLM"/>
    </source>
</evidence>
<dbReference type="Gene3D" id="1.10.260.40">
    <property type="entry name" value="lambda repressor-like DNA-binding domains"/>
    <property type="match status" value="1"/>
</dbReference>